<accession>F4LUV9</accession>
<evidence type="ECO:0000313" key="7">
    <source>
        <dbReference type="EMBL" id="CDI40697.1"/>
    </source>
</evidence>
<evidence type="ECO:0000256" key="3">
    <source>
        <dbReference type="ARBA" id="ARBA00022603"/>
    </source>
</evidence>
<keyword evidence="3 7" id="KW-0489">Methyltransferase</keyword>
<feature type="domain" description="CheR-type methyltransferase" evidence="6">
    <location>
        <begin position="1"/>
        <end position="257"/>
    </location>
</feature>
<dbReference type="SUPFAM" id="SSF47757">
    <property type="entry name" value="Chemotaxis receptor methyltransferase CheR, N-terminal domain"/>
    <property type="match status" value="1"/>
</dbReference>
<keyword evidence="5" id="KW-0949">S-adenosyl-L-methionine</keyword>
<dbReference type="Gene3D" id="1.10.155.10">
    <property type="entry name" value="Chemotaxis receptor methyltransferase CheR, N-terminal domain"/>
    <property type="match status" value="1"/>
</dbReference>
<dbReference type="InterPro" id="IPR000780">
    <property type="entry name" value="CheR_MeTrfase"/>
</dbReference>
<dbReference type="GO" id="GO:0008983">
    <property type="term" value="F:protein-glutamate O-methyltransferase activity"/>
    <property type="evidence" value="ECO:0007669"/>
    <property type="project" value="UniProtKB-EC"/>
</dbReference>
<dbReference type="InterPro" id="IPR022642">
    <property type="entry name" value="CheR_C"/>
</dbReference>
<dbReference type="SMART" id="SM00138">
    <property type="entry name" value="MeTrc"/>
    <property type="match status" value="1"/>
</dbReference>
<dbReference type="EMBL" id="HF563609">
    <property type="protein sequence ID" value="CDI40697.1"/>
    <property type="molecule type" value="Genomic_DNA"/>
</dbReference>
<dbReference type="Gene3D" id="3.40.50.150">
    <property type="entry name" value="Vaccinia Virus protein VP39"/>
    <property type="match status" value="1"/>
</dbReference>
<dbReference type="KEGG" id="tep:TepRe1_1339"/>
<dbReference type="eggNOG" id="COG1352">
    <property type="taxonomic scope" value="Bacteria"/>
</dbReference>
<dbReference type="InterPro" id="IPR029063">
    <property type="entry name" value="SAM-dependent_MTases_sf"/>
</dbReference>
<dbReference type="STRING" id="1209989.TepRe1_1339"/>
<sequence length="260" mass="30356">MNYDEFTVEIKKLCDIDLSNYKEKQMKRRIDSLIKRNGHESYDSYLTQLKKSEQHLKEFLGYITINVSEFFRNPAQWQILEQELIPELISRKNTLKIWSSACSTGEEPYSLVMLLDKMGLINRASIIASDIDEEALEQARIGIYTSKGIANVPEEMVKANFIKENDNYVIKDKIKKAVDFKIINLLEDPFPSNCDLILCRNVMIYFTEKAKEKLYKKFYNALSDNGIFFVGSTEQIMMPQKYGFISRKHFFYQKIVGGNK</sequence>
<dbReference type="GO" id="GO:0032259">
    <property type="term" value="P:methylation"/>
    <property type="evidence" value="ECO:0007669"/>
    <property type="project" value="UniProtKB-KW"/>
</dbReference>
<keyword evidence="4 7" id="KW-0808">Transferase</keyword>
<dbReference type="AlphaFoldDB" id="F4LUV9"/>
<gene>
    <name evidence="7" type="primary">cheR</name>
    <name evidence="7" type="ordered locus">TEPIRE1_1451</name>
</gene>
<comment type="catalytic activity">
    <reaction evidence="1">
        <text>L-glutamyl-[protein] + S-adenosyl-L-methionine = [protein]-L-glutamate 5-O-methyl ester + S-adenosyl-L-homocysteine</text>
        <dbReference type="Rhea" id="RHEA:24452"/>
        <dbReference type="Rhea" id="RHEA-COMP:10208"/>
        <dbReference type="Rhea" id="RHEA-COMP:10311"/>
        <dbReference type="ChEBI" id="CHEBI:29973"/>
        <dbReference type="ChEBI" id="CHEBI:57856"/>
        <dbReference type="ChEBI" id="CHEBI:59789"/>
        <dbReference type="ChEBI" id="CHEBI:82795"/>
        <dbReference type="EC" id="2.1.1.80"/>
    </reaction>
</comment>
<name>F4LUV9_TEPAE</name>
<evidence type="ECO:0000256" key="4">
    <source>
        <dbReference type="ARBA" id="ARBA00022679"/>
    </source>
</evidence>
<reference evidence="8" key="1">
    <citation type="journal article" date="2013" name="Genome Announc.">
        <title>First genome sequence of a syntrophic acetate-oxidizing bacterium, Tepidanaerobacter acetatoxydans strain Re1.</title>
        <authorList>
            <person name="Manzoor S."/>
            <person name="Bongcam-Rudloff E."/>
            <person name="Schnurer A."/>
            <person name="Muller B."/>
        </authorList>
    </citation>
    <scope>NUCLEOTIDE SEQUENCE [LARGE SCALE GENOMIC DNA]</scope>
    <source>
        <strain evidence="8">Re1</strain>
    </source>
</reference>
<dbReference type="SUPFAM" id="SSF53335">
    <property type="entry name" value="S-adenosyl-L-methionine-dependent methyltransferases"/>
    <property type="match status" value="1"/>
</dbReference>
<dbReference type="PRINTS" id="PR00996">
    <property type="entry name" value="CHERMTFRASE"/>
</dbReference>
<evidence type="ECO:0000256" key="5">
    <source>
        <dbReference type="ARBA" id="ARBA00022691"/>
    </source>
</evidence>
<dbReference type="EC" id="2.1.1.80" evidence="2"/>
<dbReference type="PROSITE" id="PS50123">
    <property type="entry name" value="CHER"/>
    <property type="match status" value="1"/>
</dbReference>
<dbReference type="InterPro" id="IPR022641">
    <property type="entry name" value="CheR_N"/>
</dbReference>
<evidence type="ECO:0000259" key="6">
    <source>
        <dbReference type="PROSITE" id="PS50123"/>
    </source>
</evidence>
<dbReference type="HOGENOM" id="CLU_025854_1_1_9"/>
<protein>
    <recommendedName>
        <fullName evidence="2">protein-glutamate O-methyltransferase</fullName>
        <ecNumber evidence="2">2.1.1.80</ecNumber>
    </recommendedName>
</protein>
<dbReference type="InterPro" id="IPR036804">
    <property type="entry name" value="CheR_N_sf"/>
</dbReference>
<dbReference type="PANTHER" id="PTHR24422">
    <property type="entry name" value="CHEMOTAXIS PROTEIN METHYLTRANSFERASE"/>
    <property type="match status" value="1"/>
</dbReference>
<dbReference type="KEGG" id="tae:TepiRe1_1451"/>
<dbReference type="Pfam" id="PF01739">
    <property type="entry name" value="CheR"/>
    <property type="match status" value="1"/>
</dbReference>
<organism evidence="7 8">
    <name type="scientific">Tepidanaerobacter acetatoxydans (strain DSM 21804 / JCM 16047 / Re1)</name>
    <dbReference type="NCBI Taxonomy" id="1209989"/>
    <lineage>
        <taxon>Bacteria</taxon>
        <taxon>Bacillati</taxon>
        <taxon>Bacillota</taxon>
        <taxon>Clostridia</taxon>
        <taxon>Thermosediminibacterales</taxon>
        <taxon>Tepidanaerobacteraceae</taxon>
        <taxon>Tepidanaerobacter</taxon>
    </lineage>
</organism>
<evidence type="ECO:0000256" key="2">
    <source>
        <dbReference type="ARBA" id="ARBA00012534"/>
    </source>
</evidence>
<dbReference type="RefSeq" id="WP_013778408.1">
    <property type="nucleotide sequence ID" value="NC_015519.1"/>
</dbReference>
<dbReference type="InterPro" id="IPR050903">
    <property type="entry name" value="Bact_Chemotaxis_MeTrfase"/>
</dbReference>
<keyword evidence="8" id="KW-1185">Reference proteome</keyword>
<evidence type="ECO:0000313" key="8">
    <source>
        <dbReference type="Proteomes" id="UP000010802"/>
    </source>
</evidence>
<evidence type="ECO:0000256" key="1">
    <source>
        <dbReference type="ARBA" id="ARBA00001541"/>
    </source>
</evidence>
<dbReference type="Proteomes" id="UP000010802">
    <property type="component" value="Chromosome"/>
</dbReference>
<proteinExistence type="predicted"/>
<dbReference type="PANTHER" id="PTHR24422:SF19">
    <property type="entry name" value="CHEMOTAXIS PROTEIN METHYLTRANSFERASE"/>
    <property type="match status" value="1"/>
</dbReference>
<dbReference type="Pfam" id="PF03705">
    <property type="entry name" value="CheR_N"/>
    <property type="match status" value="1"/>
</dbReference>